<dbReference type="EMBL" id="MU032345">
    <property type="protein sequence ID" value="KAF3768503.1"/>
    <property type="molecule type" value="Genomic_DNA"/>
</dbReference>
<gene>
    <name evidence="2" type="ORF">M406DRAFT_71501</name>
</gene>
<dbReference type="OrthoDB" id="6077919at2759"/>
<evidence type="ECO:0000313" key="2">
    <source>
        <dbReference type="EMBL" id="KAF3768503.1"/>
    </source>
</evidence>
<evidence type="ECO:0008006" key="4">
    <source>
        <dbReference type="Google" id="ProtNLM"/>
    </source>
</evidence>
<name>A0A9P4Y8J4_CRYP1</name>
<protein>
    <recommendedName>
        <fullName evidence="4">C2H2-type domain-containing protein</fullName>
    </recommendedName>
</protein>
<feature type="region of interest" description="Disordered" evidence="1">
    <location>
        <begin position="1"/>
        <end position="22"/>
    </location>
</feature>
<evidence type="ECO:0000256" key="1">
    <source>
        <dbReference type="SAM" id="MobiDB-lite"/>
    </source>
</evidence>
<reference evidence="2" key="1">
    <citation type="journal article" date="2020" name="Phytopathology">
        <title>Genome sequence of the chestnut blight fungus Cryphonectria parasitica EP155: A fundamental resource for an archetypical invasive plant pathogen.</title>
        <authorList>
            <person name="Crouch J.A."/>
            <person name="Dawe A."/>
            <person name="Aerts A."/>
            <person name="Barry K."/>
            <person name="Churchill A.C.L."/>
            <person name="Grimwood J."/>
            <person name="Hillman B."/>
            <person name="Milgroom M.G."/>
            <person name="Pangilinan J."/>
            <person name="Smith M."/>
            <person name="Salamov A."/>
            <person name="Schmutz J."/>
            <person name="Yadav J."/>
            <person name="Grigoriev I.V."/>
            <person name="Nuss D."/>
        </authorList>
    </citation>
    <scope>NUCLEOTIDE SEQUENCE</scope>
    <source>
        <strain evidence="2">EP155</strain>
    </source>
</reference>
<comment type="caution">
    <text evidence="2">The sequence shown here is derived from an EMBL/GenBank/DDBJ whole genome shotgun (WGS) entry which is preliminary data.</text>
</comment>
<dbReference type="AlphaFoldDB" id="A0A9P4Y8J4"/>
<evidence type="ECO:0000313" key="3">
    <source>
        <dbReference type="Proteomes" id="UP000803844"/>
    </source>
</evidence>
<keyword evidence="3" id="KW-1185">Reference proteome</keyword>
<dbReference type="GeneID" id="63842596"/>
<dbReference type="Gene3D" id="3.30.160.60">
    <property type="entry name" value="Classic Zinc Finger"/>
    <property type="match status" value="1"/>
</dbReference>
<dbReference type="RefSeq" id="XP_040779464.1">
    <property type="nucleotide sequence ID" value="XM_040925467.1"/>
</dbReference>
<dbReference type="Proteomes" id="UP000803844">
    <property type="component" value="Unassembled WGS sequence"/>
</dbReference>
<proteinExistence type="predicted"/>
<feature type="compositionally biased region" description="Basic and acidic residues" evidence="1">
    <location>
        <begin position="1"/>
        <end position="19"/>
    </location>
</feature>
<accession>A0A9P4Y8J4</accession>
<organism evidence="2 3">
    <name type="scientific">Cryphonectria parasitica (strain ATCC 38755 / EP155)</name>
    <dbReference type="NCBI Taxonomy" id="660469"/>
    <lineage>
        <taxon>Eukaryota</taxon>
        <taxon>Fungi</taxon>
        <taxon>Dikarya</taxon>
        <taxon>Ascomycota</taxon>
        <taxon>Pezizomycotina</taxon>
        <taxon>Sordariomycetes</taxon>
        <taxon>Sordariomycetidae</taxon>
        <taxon>Diaporthales</taxon>
        <taxon>Cryphonectriaceae</taxon>
        <taxon>Cryphonectria-Endothia species complex</taxon>
        <taxon>Cryphonectria</taxon>
    </lineage>
</organism>
<sequence>MDQEHFPPRSGDHDDDGSKTKKRSICNNCGKAFKDIKTHMITHKDKRPEKCPVKCSGTAMETAFSRSDALKKHLVADHDVQHASDGQMFDDHGGVETKTGCHAPGAFGKCGISFSDPQRLYDHLDDCVLQSLLEENPFDIINAQRLAEISTDLEDEEIGYEFDNKTDAFASRHPPTIWNRKMDPAQSLQPPKDKPKRIKCKNYPSSWGYDATQVGMKRRVMSIFNGPMRLAKDDMMLSTEHEVRIKLSDGKSSVTDLDILTKSRAKMFHGALDDQKDYDNSGNP</sequence>